<comment type="caution">
    <text evidence="2">The sequence shown here is derived from an EMBL/GenBank/DDBJ whole genome shotgun (WGS) entry which is preliminary data.</text>
</comment>
<proteinExistence type="predicted"/>
<dbReference type="InterPro" id="IPR001584">
    <property type="entry name" value="Integrase_cat-core"/>
</dbReference>
<dbReference type="GO" id="GO:0015074">
    <property type="term" value="P:DNA integration"/>
    <property type="evidence" value="ECO:0007669"/>
    <property type="project" value="InterPro"/>
</dbReference>
<gene>
    <name evidence="2" type="ORF">HNO88_004436</name>
</gene>
<dbReference type="PROSITE" id="PS50994">
    <property type="entry name" value="INTEGRASE"/>
    <property type="match status" value="1"/>
</dbReference>
<dbReference type="EMBL" id="JACHLR010000054">
    <property type="protein sequence ID" value="MBB4861082.1"/>
    <property type="molecule type" value="Genomic_DNA"/>
</dbReference>
<dbReference type="GO" id="GO:0003676">
    <property type="term" value="F:nucleic acid binding"/>
    <property type="evidence" value="ECO:0007669"/>
    <property type="project" value="InterPro"/>
</dbReference>
<dbReference type="Pfam" id="PF13683">
    <property type="entry name" value="rve_3"/>
    <property type="match status" value="1"/>
</dbReference>
<evidence type="ECO:0000259" key="1">
    <source>
        <dbReference type="PROSITE" id="PS50994"/>
    </source>
</evidence>
<organism evidence="2 3">
    <name type="scientific">Novosphingobium chloroacetimidivorans</name>
    <dbReference type="NCBI Taxonomy" id="1428314"/>
    <lineage>
        <taxon>Bacteria</taxon>
        <taxon>Pseudomonadati</taxon>
        <taxon>Pseudomonadota</taxon>
        <taxon>Alphaproteobacteria</taxon>
        <taxon>Sphingomonadales</taxon>
        <taxon>Sphingomonadaceae</taxon>
        <taxon>Novosphingobium</taxon>
    </lineage>
</organism>
<dbReference type="Gene3D" id="3.30.420.10">
    <property type="entry name" value="Ribonuclease H-like superfamily/Ribonuclease H"/>
    <property type="match status" value="1"/>
</dbReference>
<evidence type="ECO:0000313" key="2">
    <source>
        <dbReference type="EMBL" id="MBB4861082.1"/>
    </source>
</evidence>
<dbReference type="SUPFAM" id="SSF53098">
    <property type="entry name" value="Ribonuclease H-like"/>
    <property type="match status" value="1"/>
</dbReference>
<dbReference type="PANTHER" id="PTHR47515">
    <property type="entry name" value="LOW CALCIUM RESPONSE LOCUS PROTEIN T"/>
    <property type="match status" value="1"/>
</dbReference>
<dbReference type="InterPro" id="IPR036397">
    <property type="entry name" value="RNaseH_sf"/>
</dbReference>
<reference evidence="2 3" key="1">
    <citation type="submission" date="2020-08" db="EMBL/GenBank/DDBJ databases">
        <title>Functional genomics of gut bacteria from endangered species of beetles.</title>
        <authorList>
            <person name="Carlos-Shanley C."/>
        </authorList>
    </citation>
    <scope>NUCLEOTIDE SEQUENCE [LARGE SCALE GENOMIC DNA]</scope>
    <source>
        <strain evidence="2 3">S00245</strain>
    </source>
</reference>
<dbReference type="PANTHER" id="PTHR47515:SF1">
    <property type="entry name" value="BLR2054 PROTEIN"/>
    <property type="match status" value="1"/>
</dbReference>
<dbReference type="InterPro" id="IPR012337">
    <property type="entry name" value="RNaseH-like_sf"/>
</dbReference>
<evidence type="ECO:0000313" key="3">
    <source>
        <dbReference type="Proteomes" id="UP000555448"/>
    </source>
</evidence>
<name>A0A7W7NZC7_9SPHN</name>
<sequence>MGYSASIRADNGSEFVSRELDLWAYIKGATLDFSRPGKPTDNAFNESFNGKFWAECLKAQWFINLDDAVRKCEGWRRDYNEVSSTTASLNKPSVQWPNE</sequence>
<feature type="domain" description="Integrase catalytic" evidence="1">
    <location>
        <begin position="1"/>
        <end position="99"/>
    </location>
</feature>
<protein>
    <submittedName>
        <fullName evidence="2">Transposase InsO family protein</fullName>
    </submittedName>
</protein>
<dbReference type="AlphaFoldDB" id="A0A7W7NZC7"/>
<dbReference type="Proteomes" id="UP000555448">
    <property type="component" value="Unassembled WGS sequence"/>
</dbReference>
<accession>A0A7W7NZC7</accession>
<keyword evidence="3" id="KW-1185">Reference proteome</keyword>